<dbReference type="SUPFAM" id="SSF88659">
    <property type="entry name" value="Sigma3 and sigma4 domains of RNA polymerase sigma factors"/>
    <property type="match status" value="1"/>
</dbReference>
<dbReference type="PANTHER" id="PTHR43133">
    <property type="entry name" value="RNA POLYMERASE ECF-TYPE SIGMA FACTO"/>
    <property type="match status" value="1"/>
</dbReference>
<dbReference type="Gene3D" id="1.10.1740.10">
    <property type="match status" value="1"/>
</dbReference>
<sequence length="165" mass="19595">MAINGDDEAFLAIIHAHKVDLYKTALSYLRNQDEAIEAIQEVTYRAYRSIHDLREPTYFKTWLIRIMINYCNDLLKKNNRLIFDERILLQLGKTEDYNYIEIEDAMSMLDDDQRQLLHLKYFQDIKIKEIAAIWNCPEGTVKTRLYKALGSLRYILEEKGEKKNV</sequence>
<keyword evidence="4" id="KW-0804">Transcription</keyword>
<protein>
    <submittedName>
        <fullName evidence="7">Sigma-70 family RNA polymerase sigma factor</fullName>
    </submittedName>
</protein>
<feature type="domain" description="RNA polymerase sigma factor 70 region 4 type 2" evidence="6">
    <location>
        <begin position="101"/>
        <end position="149"/>
    </location>
</feature>
<evidence type="ECO:0000313" key="8">
    <source>
        <dbReference type="Proteomes" id="UP000321363"/>
    </source>
</evidence>
<comment type="caution">
    <text evidence="7">The sequence shown here is derived from an EMBL/GenBank/DDBJ whole genome shotgun (WGS) entry which is preliminary data.</text>
</comment>
<gene>
    <name evidence="7" type="ORF">FS935_08255</name>
</gene>
<evidence type="ECO:0000256" key="2">
    <source>
        <dbReference type="ARBA" id="ARBA00023015"/>
    </source>
</evidence>
<dbReference type="InterPro" id="IPR014284">
    <property type="entry name" value="RNA_pol_sigma-70_dom"/>
</dbReference>
<dbReference type="Pfam" id="PF08281">
    <property type="entry name" value="Sigma70_r4_2"/>
    <property type="match status" value="1"/>
</dbReference>
<evidence type="ECO:0000259" key="6">
    <source>
        <dbReference type="Pfam" id="PF08281"/>
    </source>
</evidence>
<dbReference type="Gene3D" id="1.10.10.10">
    <property type="entry name" value="Winged helix-like DNA-binding domain superfamily/Winged helix DNA-binding domain"/>
    <property type="match status" value="1"/>
</dbReference>
<dbReference type="SUPFAM" id="SSF88946">
    <property type="entry name" value="Sigma2 domain of RNA polymerase sigma factors"/>
    <property type="match status" value="1"/>
</dbReference>
<keyword evidence="2" id="KW-0805">Transcription regulation</keyword>
<feature type="domain" description="RNA polymerase sigma-70 region 2" evidence="5">
    <location>
        <begin position="14"/>
        <end position="80"/>
    </location>
</feature>
<dbReference type="InterPro" id="IPR039425">
    <property type="entry name" value="RNA_pol_sigma-70-like"/>
</dbReference>
<evidence type="ECO:0000256" key="1">
    <source>
        <dbReference type="ARBA" id="ARBA00010641"/>
    </source>
</evidence>
<evidence type="ECO:0000313" key="7">
    <source>
        <dbReference type="EMBL" id="TXC91644.1"/>
    </source>
</evidence>
<dbReference type="EMBL" id="VOQF01000004">
    <property type="protein sequence ID" value="TXC91644.1"/>
    <property type="molecule type" value="Genomic_DNA"/>
</dbReference>
<dbReference type="PANTHER" id="PTHR43133:SF51">
    <property type="entry name" value="RNA POLYMERASE SIGMA FACTOR"/>
    <property type="match status" value="1"/>
</dbReference>
<dbReference type="InterPro" id="IPR013325">
    <property type="entry name" value="RNA_pol_sigma_r2"/>
</dbReference>
<dbReference type="OrthoDB" id="9782703at2"/>
<dbReference type="NCBIfam" id="TIGR02937">
    <property type="entry name" value="sigma70-ECF"/>
    <property type="match status" value="1"/>
</dbReference>
<dbReference type="AlphaFoldDB" id="A0A5C6W1B1"/>
<dbReference type="GO" id="GO:0006352">
    <property type="term" value="P:DNA-templated transcription initiation"/>
    <property type="evidence" value="ECO:0007669"/>
    <property type="project" value="InterPro"/>
</dbReference>
<evidence type="ECO:0000256" key="3">
    <source>
        <dbReference type="ARBA" id="ARBA00023082"/>
    </source>
</evidence>
<dbReference type="Proteomes" id="UP000321363">
    <property type="component" value="Unassembled WGS sequence"/>
</dbReference>
<keyword evidence="3" id="KW-0731">Sigma factor</keyword>
<organism evidence="7 8">
    <name type="scientific">Metabacillus litoralis</name>
    <dbReference type="NCBI Taxonomy" id="152268"/>
    <lineage>
        <taxon>Bacteria</taxon>
        <taxon>Bacillati</taxon>
        <taxon>Bacillota</taxon>
        <taxon>Bacilli</taxon>
        <taxon>Bacillales</taxon>
        <taxon>Bacillaceae</taxon>
        <taxon>Metabacillus</taxon>
    </lineage>
</organism>
<dbReference type="InterPro" id="IPR013249">
    <property type="entry name" value="RNA_pol_sigma70_r4_t2"/>
</dbReference>
<comment type="similarity">
    <text evidence="1">Belongs to the sigma-70 factor family. ECF subfamily.</text>
</comment>
<dbReference type="GO" id="GO:0003677">
    <property type="term" value="F:DNA binding"/>
    <property type="evidence" value="ECO:0007669"/>
    <property type="project" value="InterPro"/>
</dbReference>
<evidence type="ECO:0000256" key="4">
    <source>
        <dbReference type="ARBA" id="ARBA00023163"/>
    </source>
</evidence>
<dbReference type="InterPro" id="IPR036388">
    <property type="entry name" value="WH-like_DNA-bd_sf"/>
</dbReference>
<name>A0A5C6W1B1_9BACI</name>
<dbReference type="Pfam" id="PF04542">
    <property type="entry name" value="Sigma70_r2"/>
    <property type="match status" value="1"/>
</dbReference>
<keyword evidence="8" id="KW-1185">Reference proteome</keyword>
<accession>A0A5C6W1B1</accession>
<dbReference type="InterPro" id="IPR007627">
    <property type="entry name" value="RNA_pol_sigma70_r2"/>
</dbReference>
<dbReference type="CDD" id="cd06171">
    <property type="entry name" value="Sigma70_r4"/>
    <property type="match status" value="1"/>
</dbReference>
<dbReference type="GO" id="GO:0016987">
    <property type="term" value="F:sigma factor activity"/>
    <property type="evidence" value="ECO:0007669"/>
    <property type="project" value="UniProtKB-KW"/>
</dbReference>
<evidence type="ECO:0000259" key="5">
    <source>
        <dbReference type="Pfam" id="PF04542"/>
    </source>
</evidence>
<dbReference type="InterPro" id="IPR013324">
    <property type="entry name" value="RNA_pol_sigma_r3/r4-like"/>
</dbReference>
<reference evidence="7 8" key="1">
    <citation type="journal article" date="2005" name="Int. J. Syst. Evol. Microbiol.">
        <title>Bacillus litoralis sp. nov., isolated from a tidal flat of the Yellow Sea in Korea.</title>
        <authorList>
            <person name="Yoon J.H."/>
            <person name="Oh T.K."/>
        </authorList>
    </citation>
    <scope>NUCLEOTIDE SEQUENCE [LARGE SCALE GENOMIC DNA]</scope>
    <source>
        <strain evidence="7 8">SW-211</strain>
    </source>
</reference>
<proteinExistence type="inferred from homology"/>